<sequence length="139" mass="15507">MKKTLLVMGLLALTTTSTFASVVKGHDSKRGCTLYRVIHTDSKKQIQKNETVFLNKEVYGITFENLAIDFDNREAQVDVVMNVVLGLNRNIAETKSIITADNSQFTALINQVNRKISLLESVCLNANNEIVYAKALENN</sequence>
<keyword evidence="2" id="KW-1185">Reference proteome</keyword>
<dbReference type="AlphaFoldDB" id="A0A2K9NV24"/>
<dbReference type="RefSeq" id="WP_102244662.1">
    <property type="nucleotide sequence ID" value="NZ_CP025704.1"/>
</dbReference>
<organism evidence="1 2">
    <name type="scientific">Bacteriovorax stolpii</name>
    <name type="common">Bdellovibrio stolpii</name>
    <dbReference type="NCBI Taxonomy" id="960"/>
    <lineage>
        <taxon>Bacteria</taxon>
        <taxon>Pseudomonadati</taxon>
        <taxon>Bdellovibrionota</taxon>
        <taxon>Bacteriovoracia</taxon>
        <taxon>Bacteriovoracales</taxon>
        <taxon>Bacteriovoracaceae</taxon>
        <taxon>Bacteriovorax</taxon>
    </lineage>
</organism>
<gene>
    <name evidence="1" type="ORF">C0V70_14910</name>
</gene>
<accession>A0A2K9NV24</accession>
<dbReference type="KEGG" id="bsto:C0V70_14910"/>
<evidence type="ECO:0000313" key="2">
    <source>
        <dbReference type="Proteomes" id="UP000235584"/>
    </source>
</evidence>
<proteinExistence type="predicted"/>
<evidence type="ECO:0000313" key="1">
    <source>
        <dbReference type="EMBL" id="AUN99371.1"/>
    </source>
</evidence>
<protein>
    <submittedName>
        <fullName evidence="1">Uncharacterized protein</fullName>
    </submittedName>
</protein>
<dbReference type="EMBL" id="CP025704">
    <property type="protein sequence ID" value="AUN99371.1"/>
    <property type="molecule type" value="Genomic_DNA"/>
</dbReference>
<name>A0A2K9NV24_BACTC</name>
<reference evidence="1 2" key="1">
    <citation type="submission" date="2018-01" db="EMBL/GenBank/DDBJ databases">
        <title>Complete genome sequence of Bacteriovorax stolpii DSM12778.</title>
        <authorList>
            <person name="Tang B."/>
            <person name="Chang J."/>
        </authorList>
    </citation>
    <scope>NUCLEOTIDE SEQUENCE [LARGE SCALE GENOMIC DNA]</scope>
    <source>
        <strain evidence="1 2">DSM 12778</strain>
    </source>
</reference>
<dbReference type="Proteomes" id="UP000235584">
    <property type="component" value="Chromosome"/>
</dbReference>